<name>X1R7D9_9ZZZZ</name>
<dbReference type="Pfam" id="PF02597">
    <property type="entry name" value="ThiS"/>
    <property type="match status" value="1"/>
</dbReference>
<dbReference type="InterPro" id="IPR012675">
    <property type="entry name" value="Beta-grasp_dom_sf"/>
</dbReference>
<dbReference type="AlphaFoldDB" id="X1R7D9"/>
<accession>X1R7D9</accession>
<dbReference type="NCBIfam" id="TIGR01683">
    <property type="entry name" value="thiS"/>
    <property type="match status" value="1"/>
</dbReference>
<protein>
    <recommendedName>
        <fullName evidence="2">Thiamine biosynthesis protein ThiS</fullName>
    </recommendedName>
</protein>
<dbReference type="SUPFAM" id="SSF54285">
    <property type="entry name" value="MoaD/ThiS"/>
    <property type="match status" value="1"/>
</dbReference>
<dbReference type="InterPro" id="IPR016155">
    <property type="entry name" value="Mopterin_synth/thiamin_S_b"/>
</dbReference>
<sequence length="65" mass="7498">MIKVNGRDREWEEDLTVALLLERCKYTFPLIMVKVNGKYIPKEKYKDTLIMDGDDVQVIHSIAGG</sequence>
<comment type="caution">
    <text evidence="1">The sequence shown here is derived from an EMBL/GenBank/DDBJ whole genome shotgun (WGS) entry which is preliminary data.</text>
</comment>
<organism evidence="1">
    <name type="scientific">marine sediment metagenome</name>
    <dbReference type="NCBI Taxonomy" id="412755"/>
    <lineage>
        <taxon>unclassified sequences</taxon>
        <taxon>metagenomes</taxon>
        <taxon>ecological metagenomes</taxon>
    </lineage>
</organism>
<dbReference type="EMBL" id="BARW01000336">
    <property type="protein sequence ID" value="GAI62946.1"/>
    <property type="molecule type" value="Genomic_DNA"/>
</dbReference>
<dbReference type="Gene3D" id="3.10.20.30">
    <property type="match status" value="1"/>
</dbReference>
<dbReference type="CDD" id="cd00565">
    <property type="entry name" value="Ubl_ThiS"/>
    <property type="match status" value="1"/>
</dbReference>
<dbReference type="PANTHER" id="PTHR34472:SF1">
    <property type="entry name" value="SULFUR CARRIER PROTEIN THIS"/>
    <property type="match status" value="1"/>
</dbReference>
<evidence type="ECO:0008006" key="2">
    <source>
        <dbReference type="Google" id="ProtNLM"/>
    </source>
</evidence>
<dbReference type="InterPro" id="IPR010035">
    <property type="entry name" value="Thi_S"/>
</dbReference>
<proteinExistence type="predicted"/>
<evidence type="ECO:0000313" key="1">
    <source>
        <dbReference type="EMBL" id="GAI62946.1"/>
    </source>
</evidence>
<gene>
    <name evidence="1" type="ORF">S12H4_01618</name>
</gene>
<dbReference type="PANTHER" id="PTHR34472">
    <property type="entry name" value="SULFUR CARRIER PROTEIN THIS"/>
    <property type="match status" value="1"/>
</dbReference>
<reference evidence="1" key="1">
    <citation type="journal article" date="2014" name="Front. Microbiol.">
        <title>High frequency of phylogenetically diverse reductive dehalogenase-homologous genes in deep subseafloor sedimentary metagenomes.</title>
        <authorList>
            <person name="Kawai M."/>
            <person name="Futagami T."/>
            <person name="Toyoda A."/>
            <person name="Takaki Y."/>
            <person name="Nishi S."/>
            <person name="Hori S."/>
            <person name="Arai W."/>
            <person name="Tsubouchi T."/>
            <person name="Morono Y."/>
            <person name="Uchiyama I."/>
            <person name="Ito T."/>
            <person name="Fujiyama A."/>
            <person name="Inagaki F."/>
            <person name="Takami H."/>
        </authorList>
    </citation>
    <scope>NUCLEOTIDE SEQUENCE</scope>
    <source>
        <strain evidence="1">Expedition CK06-06</strain>
    </source>
</reference>
<dbReference type="InterPro" id="IPR003749">
    <property type="entry name" value="ThiS/MoaD-like"/>
</dbReference>